<gene>
    <name evidence="1" type="ORF">HOV93_15930</name>
</gene>
<keyword evidence="2" id="KW-1185">Reference proteome</keyword>
<evidence type="ECO:0000313" key="1">
    <source>
        <dbReference type="EMBL" id="MBA2114432.1"/>
    </source>
</evidence>
<dbReference type="EMBL" id="JABRWO010000004">
    <property type="protein sequence ID" value="MBA2114432.1"/>
    <property type="molecule type" value="Genomic_DNA"/>
</dbReference>
<dbReference type="InterPro" id="IPR011042">
    <property type="entry name" value="6-blade_b-propeller_TolB-like"/>
</dbReference>
<dbReference type="AlphaFoldDB" id="A0A7V8V3U8"/>
<proteinExistence type="predicted"/>
<dbReference type="SUPFAM" id="SSF69304">
    <property type="entry name" value="Tricorn protease N-terminal domain"/>
    <property type="match status" value="1"/>
</dbReference>
<reference evidence="1 2" key="1">
    <citation type="submission" date="2020-05" db="EMBL/GenBank/DDBJ databases">
        <title>Bremerella alba sp. nov., a novel planctomycete isolated from the surface of the macroalga Fucus spiralis.</title>
        <authorList>
            <person name="Godinho O."/>
            <person name="Botelho R."/>
            <person name="Albuquerque L."/>
            <person name="Wiegand S."/>
            <person name="Da Costa M.S."/>
            <person name="Lobo-Da-Cunha A."/>
            <person name="Jogler C."/>
            <person name="Lage O.M."/>
        </authorList>
    </citation>
    <scope>NUCLEOTIDE SEQUENCE [LARGE SCALE GENOMIC DNA]</scope>
    <source>
        <strain evidence="1 2">FF15</strain>
    </source>
</reference>
<protein>
    <submittedName>
        <fullName evidence="1">Uncharacterized protein</fullName>
    </submittedName>
</protein>
<accession>A0A7V8V3U8</accession>
<dbReference type="Gene3D" id="2.120.10.30">
    <property type="entry name" value="TolB, C-terminal domain"/>
    <property type="match status" value="1"/>
</dbReference>
<sequence length="537" mass="60659">MLRFLPFLVLPVLISLGEEMVQGQQPPRLQDLEAAAQRTLEYSERKPIRWEIAFEVSNGREILVEVVMKGDRQRSRFFLEQATGSTSLLLEIIDTDGFWYVSEKNTRYKCLPYEACFSSASMYGFLARSDVKIYDQEMGSIGEFEKMDGAVAVYRAPLDDQARSMVSAAYEQLLNLMAIAPKPKPGMEEKLKTYHDFLNSGSQVRINTRTGVIEQAGALQHVFHVRSFQKLRVVSPATFDVSDQEWEDRTGSVAGESNDWDNVILIQNDPVWKPGSKDEDGDRDFIMLNLETGTKRRVPFAMGTIGSACFSSDHRFCFVTGWLPYDGTIGVFAIDLETHEHFRLGSEPLLRGLNLSAEISPDDSLLAVLQVDYEAGPLQFRLHLVDVESGDSTQVGQPYDMAYLNWLPDYSGFVLLVREHEGQLKKTTHYICRMDLNGEVTKLCQGTQPQLLRDSGRILFEADDDLWYTCSLEGKDHQKVGDGLPKFGFLSADKEGEQILMMKFGGRDGPRPHIIDVETGDAEPIEVDTGFWAQPRW</sequence>
<organism evidence="1 2">
    <name type="scientific">Bremerella alba</name>
    <dbReference type="NCBI Taxonomy" id="980252"/>
    <lineage>
        <taxon>Bacteria</taxon>
        <taxon>Pseudomonadati</taxon>
        <taxon>Planctomycetota</taxon>
        <taxon>Planctomycetia</taxon>
        <taxon>Pirellulales</taxon>
        <taxon>Pirellulaceae</taxon>
        <taxon>Bremerella</taxon>
    </lineage>
</organism>
<dbReference type="RefSeq" id="WP_207395903.1">
    <property type="nucleotide sequence ID" value="NZ_JABRWO010000004.1"/>
</dbReference>
<evidence type="ECO:0000313" key="2">
    <source>
        <dbReference type="Proteomes" id="UP000551616"/>
    </source>
</evidence>
<dbReference type="Proteomes" id="UP000551616">
    <property type="component" value="Unassembled WGS sequence"/>
</dbReference>
<name>A0A7V8V3U8_9BACT</name>
<comment type="caution">
    <text evidence="1">The sequence shown here is derived from an EMBL/GenBank/DDBJ whole genome shotgun (WGS) entry which is preliminary data.</text>
</comment>